<protein>
    <submittedName>
        <fullName evidence="3">Uncharacterized protein</fullName>
    </submittedName>
</protein>
<reference evidence="3" key="1">
    <citation type="submission" date="2018-07" db="EMBL/GenBank/DDBJ databases">
        <authorList>
            <person name="Ashton P.M."/>
            <person name="Dallman T."/>
            <person name="Nair S."/>
            <person name="De Pinna E."/>
            <person name="Peters T."/>
            <person name="Grant K."/>
        </authorList>
    </citation>
    <scope>NUCLEOTIDE SEQUENCE</scope>
    <source>
        <strain evidence="3">186598</strain>
        <strain evidence="1">196404</strain>
        <strain evidence="2">623457</strain>
    </source>
</reference>
<dbReference type="EMBL" id="AAHRBT010000043">
    <property type="protein sequence ID" value="EBZ4208362.1"/>
    <property type="molecule type" value="Genomic_DNA"/>
</dbReference>
<dbReference type="EMBL" id="AALLJB010000078">
    <property type="protein sequence ID" value="EDA8247165.1"/>
    <property type="molecule type" value="Genomic_DNA"/>
</dbReference>
<evidence type="ECO:0000313" key="1">
    <source>
        <dbReference type="EMBL" id="EBW5674241.1"/>
    </source>
</evidence>
<organism evidence="3">
    <name type="scientific">Salmonella enterica subsp. enterica serovar London</name>
    <dbReference type="NCBI Taxonomy" id="149390"/>
    <lineage>
        <taxon>Bacteria</taxon>
        <taxon>Pseudomonadati</taxon>
        <taxon>Pseudomonadota</taxon>
        <taxon>Gammaproteobacteria</taxon>
        <taxon>Enterobacterales</taxon>
        <taxon>Enterobacteriaceae</taxon>
        <taxon>Salmonella</taxon>
    </lineage>
</organism>
<gene>
    <name evidence="3" type="ORF">A4I94_22540</name>
    <name evidence="1" type="ORF">DPY77_24260</name>
    <name evidence="2" type="ORF">EBC19_23835</name>
</gene>
<comment type="caution">
    <text evidence="3">The sequence shown here is derived from an EMBL/GenBank/DDBJ whole genome shotgun (WGS) entry which is preliminary data.</text>
</comment>
<name>A0A5J1SU53_SALET</name>
<dbReference type="AlphaFoldDB" id="A0A5J1SU53"/>
<dbReference type="RefSeq" id="WP_000953237.1">
    <property type="nucleotide sequence ID" value="NZ_CP082930.1"/>
</dbReference>
<accession>A0A5J1SU53</accession>
<dbReference type="EMBL" id="AAHISR010000047">
    <property type="protein sequence ID" value="EBW5674241.1"/>
    <property type="molecule type" value="Genomic_DNA"/>
</dbReference>
<sequence>MLSSVMQNLSIDKNIVLQENRYVLTNDSKESKINFDSLIKHANALDSQYNPADGNSGRKPVLQYSSLSGNGISGRMQRDEVMQYLEKKDSFRNIDVMSRSIDDIASVAGKQISSFSHDGSLSFSNVIGNASTLTILQSILASLNEQENISDIQAASWSKNTIALANLAGEKTVAAASERMAGAISAGVVSLSMQGGASVASLKALTAESRSITNNLGRSNTIARELQESQDSIQRSVDSMIHRGEPLEPHVQATMSGAHPANSYESAELRHQHLKITNNTSKIRVASDFINQTANSAHSVIQGGAEVSASSRLKESEFAKANQTVSNDIERNYDKMSKKYSESEASLRQALLAILSSSNDSVSFIASHMA</sequence>
<proteinExistence type="predicted"/>
<evidence type="ECO:0000313" key="2">
    <source>
        <dbReference type="EMBL" id="EBZ4208362.1"/>
    </source>
</evidence>
<evidence type="ECO:0000313" key="3">
    <source>
        <dbReference type="EMBL" id="EDA8247165.1"/>
    </source>
</evidence>